<comment type="caution">
    <text evidence="10">The sequence shown here is derived from an EMBL/GenBank/DDBJ whole genome shotgun (WGS) entry which is preliminary data.</text>
</comment>
<evidence type="ECO:0000256" key="7">
    <source>
        <dbReference type="SAM" id="MobiDB-lite"/>
    </source>
</evidence>
<protein>
    <submittedName>
        <fullName evidence="10">SANT/Myb domain</fullName>
    </submittedName>
</protein>
<dbReference type="GO" id="GO:0003700">
    <property type="term" value="F:DNA-binding transcription factor activity"/>
    <property type="evidence" value="ECO:0007669"/>
    <property type="project" value="InterPro"/>
</dbReference>
<dbReference type="PANTHER" id="PTHR45675:SF3">
    <property type="entry name" value="OS04G0508500 PROTEIN"/>
    <property type="match status" value="1"/>
</dbReference>
<dbReference type="Proteomes" id="UP000195402">
    <property type="component" value="Unassembled WGS sequence"/>
</dbReference>
<dbReference type="Pfam" id="PF00249">
    <property type="entry name" value="Myb_DNA-binding"/>
    <property type="match status" value="2"/>
</dbReference>
<dbReference type="InterPro" id="IPR009057">
    <property type="entry name" value="Homeodomain-like_sf"/>
</dbReference>
<reference evidence="10 11" key="1">
    <citation type="journal article" date="2017" name="Mol. Plant">
        <title>The Genome of Medicinal Plant Macleaya cordata Provides New Insights into Benzylisoquinoline Alkaloids Metabolism.</title>
        <authorList>
            <person name="Liu X."/>
            <person name="Liu Y."/>
            <person name="Huang P."/>
            <person name="Ma Y."/>
            <person name="Qing Z."/>
            <person name="Tang Q."/>
            <person name="Cao H."/>
            <person name="Cheng P."/>
            <person name="Zheng Y."/>
            <person name="Yuan Z."/>
            <person name="Zhou Y."/>
            <person name="Liu J."/>
            <person name="Tang Z."/>
            <person name="Zhuo Y."/>
            <person name="Zhang Y."/>
            <person name="Yu L."/>
            <person name="Huang J."/>
            <person name="Yang P."/>
            <person name="Peng Q."/>
            <person name="Zhang J."/>
            <person name="Jiang W."/>
            <person name="Zhang Z."/>
            <person name="Lin K."/>
            <person name="Ro D.K."/>
            <person name="Chen X."/>
            <person name="Xiong X."/>
            <person name="Shang Y."/>
            <person name="Huang S."/>
            <person name="Zeng J."/>
        </authorList>
    </citation>
    <scope>NUCLEOTIDE SEQUENCE [LARGE SCALE GENOMIC DNA]</scope>
    <source>
        <strain evidence="11">cv. BLH2017</strain>
        <tissue evidence="10">Root</tissue>
    </source>
</reference>
<organism evidence="10 11">
    <name type="scientific">Macleaya cordata</name>
    <name type="common">Five-seeded plume-poppy</name>
    <name type="synonym">Bocconia cordata</name>
    <dbReference type="NCBI Taxonomy" id="56857"/>
    <lineage>
        <taxon>Eukaryota</taxon>
        <taxon>Viridiplantae</taxon>
        <taxon>Streptophyta</taxon>
        <taxon>Embryophyta</taxon>
        <taxon>Tracheophyta</taxon>
        <taxon>Spermatophyta</taxon>
        <taxon>Magnoliopsida</taxon>
        <taxon>Ranunculales</taxon>
        <taxon>Papaveraceae</taxon>
        <taxon>Papaveroideae</taxon>
        <taxon>Macleaya</taxon>
    </lineage>
</organism>
<comment type="subcellular location">
    <subcellularLocation>
        <location evidence="1">Nucleus</location>
    </subcellularLocation>
</comment>
<keyword evidence="5" id="KW-0804">Transcription</keyword>
<evidence type="ECO:0000256" key="2">
    <source>
        <dbReference type="ARBA" id="ARBA00022737"/>
    </source>
</evidence>
<evidence type="ECO:0000259" key="8">
    <source>
        <dbReference type="PROSITE" id="PS50090"/>
    </source>
</evidence>
<evidence type="ECO:0000313" key="11">
    <source>
        <dbReference type="Proteomes" id="UP000195402"/>
    </source>
</evidence>
<dbReference type="SUPFAM" id="SSF46689">
    <property type="entry name" value="Homeodomain-like"/>
    <property type="match status" value="1"/>
</dbReference>
<feature type="domain" description="Myb-like" evidence="8">
    <location>
        <begin position="11"/>
        <end position="63"/>
    </location>
</feature>
<keyword evidence="2" id="KW-0677">Repeat</keyword>
<dbReference type="InterPro" id="IPR017930">
    <property type="entry name" value="Myb_dom"/>
</dbReference>
<feature type="region of interest" description="Disordered" evidence="7">
    <location>
        <begin position="118"/>
        <end position="144"/>
    </location>
</feature>
<sequence length="247" mass="28830">MVVVGGWGVREDGLRKGPWTAEEDRLLNEYVSMHGEGRWSTVAKCAGLNRSGKSCRLRWVNYLKPGLKKGQLTPQEQSIIIELHSLWGNKWSMIARCLPGRTDNEIKNYWRTHFKIKPKSSRSEEKPRTRALRRQQFRKQQQQQEYQQQLHQLQQIEEGDYRVPLAQEDDKQDMDIICTNLEEQCLPVMFQEDHDTTMSDSIVDQEGIWGGLWNLDDVHVHLDHTPGTNNKTTIQNQVASLFRGEYK</sequence>
<dbReference type="Gene3D" id="1.10.10.60">
    <property type="entry name" value="Homeodomain-like"/>
    <property type="match status" value="2"/>
</dbReference>
<dbReference type="CDD" id="cd00167">
    <property type="entry name" value="SANT"/>
    <property type="match status" value="2"/>
</dbReference>
<evidence type="ECO:0000256" key="1">
    <source>
        <dbReference type="ARBA" id="ARBA00004123"/>
    </source>
</evidence>
<dbReference type="GO" id="GO:0005634">
    <property type="term" value="C:nucleus"/>
    <property type="evidence" value="ECO:0007669"/>
    <property type="project" value="UniProtKB-SubCell"/>
</dbReference>
<keyword evidence="11" id="KW-1185">Reference proteome</keyword>
<gene>
    <name evidence="10" type="ORF">BVC80_1813g8</name>
</gene>
<proteinExistence type="predicted"/>
<dbReference type="InterPro" id="IPR044676">
    <property type="entry name" value="EOBI/EOBII-like_plant"/>
</dbReference>
<dbReference type="EMBL" id="MVGT01001028">
    <property type="protein sequence ID" value="OVA14581.1"/>
    <property type="molecule type" value="Genomic_DNA"/>
</dbReference>
<evidence type="ECO:0000256" key="4">
    <source>
        <dbReference type="ARBA" id="ARBA00023125"/>
    </source>
</evidence>
<keyword evidence="4" id="KW-0238">DNA-binding</keyword>
<dbReference type="FunFam" id="1.10.10.60:FF:000011">
    <property type="entry name" value="Myb transcription factor"/>
    <property type="match status" value="1"/>
</dbReference>
<feature type="domain" description="HTH myb-type" evidence="9">
    <location>
        <begin position="68"/>
        <end position="118"/>
    </location>
</feature>
<evidence type="ECO:0000256" key="3">
    <source>
        <dbReference type="ARBA" id="ARBA00023015"/>
    </source>
</evidence>
<dbReference type="PROSITE" id="PS51294">
    <property type="entry name" value="HTH_MYB"/>
    <property type="match status" value="2"/>
</dbReference>
<dbReference type="PANTHER" id="PTHR45675">
    <property type="entry name" value="MYB TRANSCRIPTION FACTOR-RELATED-RELATED"/>
    <property type="match status" value="1"/>
</dbReference>
<keyword evidence="3" id="KW-0805">Transcription regulation</keyword>
<evidence type="ECO:0000313" key="10">
    <source>
        <dbReference type="EMBL" id="OVA14581.1"/>
    </source>
</evidence>
<dbReference type="PROSITE" id="PS50090">
    <property type="entry name" value="MYB_LIKE"/>
    <property type="match status" value="2"/>
</dbReference>
<evidence type="ECO:0000256" key="6">
    <source>
        <dbReference type="ARBA" id="ARBA00023242"/>
    </source>
</evidence>
<dbReference type="InterPro" id="IPR001005">
    <property type="entry name" value="SANT/Myb"/>
</dbReference>
<feature type="domain" description="HTH myb-type" evidence="9">
    <location>
        <begin position="11"/>
        <end position="67"/>
    </location>
</feature>
<dbReference type="InParanoid" id="A0A200QVV1"/>
<dbReference type="SMART" id="SM00717">
    <property type="entry name" value="SANT"/>
    <property type="match status" value="2"/>
</dbReference>
<dbReference type="GO" id="GO:0043565">
    <property type="term" value="F:sequence-specific DNA binding"/>
    <property type="evidence" value="ECO:0007669"/>
    <property type="project" value="InterPro"/>
</dbReference>
<accession>A0A200QVV1</accession>
<dbReference type="OrthoDB" id="2143914at2759"/>
<dbReference type="OMA" id="CLPVMFQ"/>
<evidence type="ECO:0000259" key="9">
    <source>
        <dbReference type="PROSITE" id="PS51294"/>
    </source>
</evidence>
<evidence type="ECO:0000256" key="5">
    <source>
        <dbReference type="ARBA" id="ARBA00023163"/>
    </source>
</evidence>
<keyword evidence="6" id="KW-0539">Nucleus</keyword>
<feature type="domain" description="Myb-like" evidence="8">
    <location>
        <begin position="64"/>
        <end position="114"/>
    </location>
</feature>
<dbReference type="AlphaFoldDB" id="A0A200QVV1"/>
<name>A0A200QVV1_MACCD</name>